<comment type="caution">
    <text evidence="2">The sequence shown here is derived from an EMBL/GenBank/DDBJ whole genome shotgun (WGS) entry which is preliminary data.</text>
</comment>
<evidence type="ECO:0000256" key="1">
    <source>
        <dbReference type="ARBA" id="ARBA00006479"/>
    </source>
</evidence>
<dbReference type="Proteomes" id="UP001500021">
    <property type="component" value="Unassembled WGS sequence"/>
</dbReference>
<dbReference type="PANTHER" id="PTHR18964">
    <property type="entry name" value="ROK (REPRESSOR, ORF, KINASE) FAMILY"/>
    <property type="match status" value="1"/>
</dbReference>
<proteinExistence type="inferred from homology"/>
<gene>
    <name evidence="2" type="ORF">GCM10009111_18250</name>
</gene>
<dbReference type="InterPro" id="IPR000600">
    <property type="entry name" value="ROK"/>
</dbReference>
<sequence length="351" mass="38782">MVEELLDIGLVIEVGIKKEGAVGKPSKMLDLNPEGCYSFSIRMFLQKIELGIFSLTGLAIVKMEAEYNQGNELSVISESFNTLMAQAKLKKSQILGAGITFVSNKEHNLLTYQKSMDFKVALTETLALPIATENTASACAAYQMLYGEAKHLHSFVCVHISDVVEAAVVYDRSILLGANGLTGAIGEMFVTPETDEKTVELGRLNDFASLNSLQAHFAKSFTSQEALMEYCYNNPKVFEQWLEKSAEPMRIAIHSLETLLNCQTIIIGGDVDSWFLDKFITQLRPYIPSIAQYGDRSVVRLIKVPKVEELTLKATATLPLHAALSMGNMQTLSLPPFNSLEPVQQLIYLAE</sequence>
<dbReference type="SUPFAM" id="SSF53067">
    <property type="entry name" value="Actin-like ATPase domain"/>
    <property type="match status" value="2"/>
</dbReference>
<protein>
    <submittedName>
        <fullName evidence="2">ROK family protein</fullName>
    </submittedName>
</protein>
<keyword evidence="3" id="KW-1185">Reference proteome</keyword>
<comment type="similarity">
    <text evidence="1">Belongs to the ROK (NagC/XylR) family.</text>
</comment>
<evidence type="ECO:0000313" key="2">
    <source>
        <dbReference type="EMBL" id="GAA0817249.1"/>
    </source>
</evidence>
<organism evidence="2 3">
    <name type="scientific">Colwellia asteriadis</name>
    <dbReference type="NCBI Taxonomy" id="517723"/>
    <lineage>
        <taxon>Bacteria</taxon>
        <taxon>Pseudomonadati</taxon>
        <taxon>Pseudomonadota</taxon>
        <taxon>Gammaproteobacteria</taxon>
        <taxon>Alteromonadales</taxon>
        <taxon>Colwelliaceae</taxon>
        <taxon>Colwellia</taxon>
    </lineage>
</organism>
<reference evidence="2 3" key="1">
    <citation type="journal article" date="2019" name="Int. J. Syst. Evol. Microbiol.">
        <title>The Global Catalogue of Microorganisms (GCM) 10K type strain sequencing project: providing services to taxonomists for standard genome sequencing and annotation.</title>
        <authorList>
            <consortium name="The Broad Institute Genomics Platform"/>
            <consortium name="The Broad Institute Genome Sequencing Center for Infectious Disease"/>
            <person name="Wu L."/>
            <person name="Ma J."/>
        </authorList>
    </citation>
    <scope>NUCLEOTIDE SEQUENCE [LARGE SCALE GENOMIC DNA]</scope>
    <source>
        <strain evidence="2 3">JCM 15608</strain>
    </source>
</reference>
<dbReference type="PANTHER" id="PTHR18964:SF149">
    <property type="entry name" value="BIFUNCTIONAL UDP-N-ACETYLGLUCOSAMINE 2-EPIMERASE_N-ACETYLMANNOSAMINE KINASE"/>
    <property type="match status" value="1"/>
</dbReference>
<accession>A0ABN1L735</accession>
<dbReference type="Gene3D" id="3.30.420.40">
    <property type="match status" value="2"/>
</dbReference>
<name>A0ABN1L735_9GAMM</name>
<evidence type="ECO:0000313" key="3">
    <source>
        <dbReference type="Proteomes" id="UP001500021"/>
    </source>
</evidence>
<dbReference type="InterPro" id="IPR043129">
    <property type="entry name" value="ATPase_NBD"/>
</dbReference>
<dbReference type="Pfam" id="PF00480">
    <property type="entry name" value="ROK"/>
    <property type="match status" value="1"/>
</dbReference>
<dbReference type="EMBL" id="BAAAFA010000005">
    <property type="protein sequence ID" value="GAA0817249.1"/>
    <property type="molecule type" value="Genomic_DNA"/>
</dbReference>